<evidence type="ECO:0000256" key="1">
    <source>
        <dbReference type="ARBA" id="ARBA00010609"/>
    </source>
</evidence>
<dbReference type="Pfam" id="PF07732">
    <property type="entry name" value="Cu-oxidase_3"/>
    <property type="match status" value="1"/>
</dbReference>
<dbReference type="EMBL" id="JBEAFC010000011">
    <property type="protein sequence ID" value="KAL1536224.1"/>
    <property type="molecule type" value="Genomic_DNA"/>
</dbReference>
<sequence>MLSTLKLLFLCFLGIVLLGGVTPSHAAVRRYRFELRNSTHSRLCNNKTMLTTNGQFPGPIIYARRGDLVIVDVINSANHNITIHWHGVKMPRYPYMVGWARVCDAVPY</sequence>
<dbReference type="GO" id="GO:0052716">
    <property type="term" value="F:hydroquinone:oxygen oxidoreductase activity"/>
    <property type="evidence" value="ECO:0007669"/>
    <property type="project" value="UniProtKB-EC"/>
</dbReference>
<gene>
    <name evidence="4" type="ORF">AAHA92_28907</name>
</gene>
<feature type="chain" id="PRO_5044749099" evidence="2">
    <location>
        <begin position="27"/>
        <end position="108"/>
    </location>
</feature>
<dbReference type="Proteomes" id="UP001567538">
    <property type="component" value="Unassembled WGS sequence"/>
</dbReference>
<keyword evidence="4" id="KW-0560">Oxidoreductase</keyword>
<keyword evidence="5" id="KW-1185">Reference proteome</keyword>
<dbReference type="Gene3D" id="2.60.40.420">
    <property type="entry name" value="Cupredoxins - blue copper proteins"/>
    <property type="match status" value="1"/>
</dbReference>
<keyword evidence="2" id="KW-0732">Signal</keyword>
<feature type="signal peptide" evidence="2">
    <location>
        <begin position="1"/>
        <end position="26"/>
    </location>
</feature>
<dbReference type="SUPFAM" id="SSF49503">
    <property type="entry name" value="Cupredoxins"/>
    <property type="match status" value="1"/>
</dbReference>
<reference evidence="4 5" key="1">
    <citation type="submission" date="2024-06" db="EMBL/GenBank/DDBJ databases">
        <title>A chromosome level genome sequence of Diviner's sage (Salvia divinorum).</title>
        <authorList>
            <person name="Ford S.A."/>
            <person name="Ro D.-K."/>
            <person name="Ness R.W."/>
            <person name="Phillips M.A."/>
        </authorList>
    </citation>
    <scope>NUCLEOTIDE SEQUENCE [LARGE SCALE GENOMIC DNA]</scope>
    <source>
        <strain evidence="4">SAF-2024a</strain>
        <tissue evidence="4">Leaf</tissue>
    </source>
</reference>
<name>A0ABD1FWK4_SALDI</name>
<organism evidence="4 5">
    <name type="scientific">Salvia divinorum</name>
    <name type="common">Maria pastora</name>
    <name type="synonym">Diviner's sage</name>
    <dbReference type="NCBI Taxonomy" id="28513"/>
    <lineage>
        <taxon>Eukaryota</taxon>
        <taxon>Viridiplantae</taxon>
        <taxon>Streptophyta</taxon>
        <taxon>Embryophyta</taxon>
        <taxon>Tracheophyta</taxon>
        <taxon>Spermatophyta</taxon>
        <taxon>Magnoliopsida</taxon>
        <taxon>eudicotyledons</taxon>
        <taxon>Gunneridae</taxon>
        <taxon>Pentapetalae</taxon>
        <taxon>asterids</taxon>
        <taxon>lamiids</taxon>
        <taxon>Lamiales</taxon>
        <taxon>Lamiaceae</taxon>
        <taxon>Nepetoideae</taxon>
        <taxon>Mentheae</taxon>
        <taxon>Salviinae</taxon>
        <taxon>Salvia</taxon>
        <taxon>Salvia subgen. Calosphace</taxon>
    </lineage>
</organism>
<dbReference type="PANTHER" id="PTHR11709:SF443">
    <property type="entry name" value="LACCASE-15"/>
    <property type="match status" value="1"/>
</dbReference>
<evidence type="ECO:0000313" key="4">
    <source>
        <dbReference type="EMBL" id="KAL1536224.1"/>
    </source>
</evidence>
<accession>A0ABD1FWK4</accession>
<comment type="similarity">
    <text evidence="1">Belongs to the multicopper oxidase family.</text>
</comment>
<dbReference type="PANTHER" id="PTHR11709">
    <property type="entry name" value="MULTI-COPPER OXIDASE"/>
    <property type="match status" value="1"/>
</dbReference>
<protein>
    <submittedName>
        <fullName evidence="4">Laccase</fullName>
        <ecNumber evidence="4">1.10.3.2</ecNumber>
    </submittedName>
</protein>
<dbReference type="EC" id="1.10.3.2" evidence="4"/>
<dbReference type="AlphaFoldDB" id="A0ABD1FWK4"/>
<comment type="caution">
    <text evidence="4">The sequence shown here is derived from an EMBL/GenBank/DDBJ whole genome shotgun (WGS) entry which is preliminary data.</text>
</comment>
<dbReference type="InterPro" id="IPR008972">
    <property type="entry name" value="Cupredoxin"/>
</dbReference>
<proteinExistence type="inferred from homology"/>
<evidence type="ECO:0000259" key="3">
    <source>
        <dbReference type="Pfam" id="PF07732"/>
    </source>
</evidence>
<feature type="domain" description="Plastocyanin-like" evidence="3">
    <location>
        <begin position="36"/>
        <end position="101"/>
    </location>
</feature>
<evidence type="ECO:0000313" key="5">
    <source>
        <dbReference type="Proteomes" id="UP001567538"/>
    </source>
</evidence>
<dbReference type="InterPro" id="IPR011707">
    <property type="entry name" value="Cu-oxidase-like_N"/>
</dbReference>
<dbReference type="InterPro" id="IPR045087">
    <property type="entry name" value="Cu-oxidase_fam"/>
</dbReference>
<evidence type="ECO:0000256" key="2">
    <source>
        <dbReference type="SAM" id="SignalP"/>
    </source>
</evidence>